<keyword evidence="5" id="KW-1185">Reference proteome</keyword>
<name>A0A4R7RU81_9BACT</name>
<evidence type="ECO:0000313" key="4">
    <source>
        <dbReference type="EMBL" id="TDU69294.1"/>
    </source>
</evidence>
<accession>A0A4R7RU81</accession>
<dbReference type="PANTHER" id="PTHR24096">
    <property type="entry name" value="LONG-CHAIN-FATTY-ACID--COA LIGASE"/>
    <property type="match status" value="1"/>
</dbReference>
<dbReference type="Pfam" id="PF00501">
    <property type="entry name" value="AMP-binding"/>
    <property type="match status" value="1"/>
</dbReference>
<feature type="domain" description="AMP-dependent synthetase/ligase" evidence="3">
    <location>
        <begin position="248"/>
        <end position="623"/>
    </location>
</feature>
<dbReference type="GO" id="GO:0016405">
    <property type="term" value="F:CoA-ligase activity"/>
    <property type="evidence" value="ECO:0007669"/>
    <property type="project" value="TreeGrafter"/>
</dbReference>
<dbReference type="Gene3D" id="3.40.50.12780">
    <property type="entry name" value="N-terminal domain of ligase-like"/>
    <property type="match status" value="1"/>
</dbReference>
<dbReference type="InterPro" id="IPR000873">
    <property type="entry name" value="AMP-dep_synth/lig_dom"/>
</dbReference>
<dbReference type="Proteomes" id="UP000295662">
    <property type="component" value="Unassembled WGS sequence"/>
</dbReference>
<dbReference type="InterPro" id="IPR045851">
    <property type="entry name" value="AMP-bd_C_sf"/>
</dbReference>
<keyword evidence="4" id="KW-0808">Transferase</keyword>
<keyword evidence="4" id="KW-0012">Acyltransferase</keyword>
<dbReference type="Gene3D" id="3.30.300.30">
    <property type="match status" value="1"/>
</dbReference>
<sequence length="770" mass="83700">MILFPLEKRLDHCLLSPYISSLTPAMPTDKPVSLKNLTLLGQENLPSKGGYLILPSQLSFLDLARLETLLSGQSIVYLMEKGAALPPQIKAYLEQEPPVPEPTQKDGPPPPPPVPKHIITTDLGDAVEFRKTLIAEIEKNAVIIYLPALAAAASSPLTTVPGSKLEFILKAACPLIPLYVQRSGDIALAIEGRYSDSAVVMALGPLIHGDDATLPAYQESLFVLAEKAFSQHPALSMHLAYAVLQGLKRHGSKHQVVDGKDDKVLGYDKVLAVAIALSKIIKEETTKKRVGIILPPGLGGLIANVAVLLAGKIPVNLNFTAGRTAIEFAMKTAELDRFITADIFVRKMQAFPWPAMKQLILIERILPRLKSKIALWLGLSKILPASILASVLGVPKKGGQEEAVLLFTSGSAGNPKGVALTHRNVMANVMQFSSRLAMNSTDSILGSLPLFHSFGSTVTLWYPLISGLNLVTYPSPLETKKLGELIEKHRVTLMIATPTFLRGYLRGVNRESLTSLKMVVTGAEKLPTTVSSAFEQRFDKKVFEGYGLTETSPVSNVNLPDPVPLGNEGSGHVWLPSHRPGSVGQLIPGLAIRITHPETNEPQSLHTSGMIWFKGTNVFEGYLKDPKRTAEVIDENGWFRTGDIGRVDMDGFLYIEGRLSRFSKIGGEMVPHETVEEALVKAMGLENETVRKIAVIGVPDVERGEALILLTAIPGGPEHQEILDLRYRLLEKGLPPLWIPKKMIRVADIPILSSGKLDVQSCEKIAKDGS</sequence>
<dbReference type="GO" id="GO:0016746">
    <property type="term" value="F:acyltransferase activity"/>
    <property type="evidence" value="ECO:0007669"/>
    <property type="project" value="UniProtKB-KW"/>
</dbReference>
<evidence type="ECO:0000259" key="3">
    <source>
        <dbReference type="Pfam" id="PF00501"/>
    </source>
</evidence>
<dbReference type="InterPro" id="IPR042099">
    <property type="entry name" value="ANL_N_sf"/>
</dbReference>
<dbReference type="PANTHER" id="PTHR24096:SF149">
    <property type="entry name" value="AMP-BINDING DOMAIN-CONTAINING PROTEIN-RELATED"/>
    <property type="match status" value="1"/>
</dbReference>
<evidence type="ECO:0000313" key="5">
    <source>
        <dbReference type="Proteomes" id="UP000295662"/>
    </source>
</evidence>
<dbReference type="SUPFAM" id="SSF56801">
    <property type="entry name" value="Acetyl-CoA synthetase-like"/>
    <property type="match status" value="1"/>
</dbReference>
<reference evidence="4 5" key="1">
    <citation type="submission" date="2019-03" db="EMBL/GenBank/DDBJ databases">
        <title>Genomic Encyclopedia of Archaeal and Bacterial Type Strains, Phase II (KMG-II): from individual species to whole genera.</title>
        <authorList>
            <person name="Goeker M."/>
        </authorList>
    </citation>
    <scope>NUCLEOTIDE SEQUENCE [LARGE SCALE GENOMIC DNA]</scope>
    <source>
        <strain evidence="4 5">ATCC 25309</strain>
    </source>
</reference>
<gene>
    <name evidence="4" type="ORF">EI77_02946</name>
</gene>
<comment type="caution">
    <text evidence="4">The sequence shown here is derived from an EMBL/GenBank/DDBJ whole genome shotgun (WGS) entry which is preliminary data.</text>
</comment>
<comment type="similarity">
    <text evidence="1">Belongs to the ATP-dependent AMP-binding enzyme family.</text>
</comment>
<keyword evidence="2 4" id="KW-0436">Ligase</keyword>
<organism evidence="4 5">
    <name type="scientific">Prosthecobacter fusiformis</name>
    <dbReference type="NCBI Taxonomy" id="48464"/>
    <lineage>
        <taxon>Bacteria</taxon>
        <taxon>Pseudomonadati</taxon>
        <taxon>Verrucomicrobiota</taxon>
        <taxon>Verrucomicrobiia</taxon>
        <taxon>Verrucomicrobiales</taxon>
        <taxon>Verrucomicrobiaceae</taxon>
        <taxon>Prosthecobacter</taxon>
    </lineage>
</organism>
<proteinExistence type="inferred from homology"/>
<evidence type="ECO:0000256" key="1">
    <source>
        <dbReference type="ARBA" id="ARBA00006432"/>
    </source>
</evidence>
<evidence type="ECO:0000256" key="2">
    <source>
        <dbReference type="ARBA" id="ARBA00022598"/>
    </source>
</evidence>
<dbReference type="EMBL" id="SOCA01000005">
    <property type="protein sequence ID" value="TDU69294.1"/>
    <property type="molecule type" value="Genomic_DNA"/>
</dbReference>
<dbReference type="AlphaFoldDB" id="A0A4R7RU81"/>
<protein>
    <submittedName>
        <fullName evidence="4">Acyl-[acyl-carrier-protein]-phospholipid O-acyltransferase/long-chain-fatty-acid--[acyl-carrier-protein] ligase</fullName>
    </submittedName>
</protein>